<reference evidence="1 2" key="1">
    <citation type="submission" date="2019-05" db="EMBL/GenBank/DDBJ databases">
        <title>Another draft genome of Portunus trituberculatus and its Hox gene families provides insights of decapod evolution.</title>
        <authorList>
            <person name="Jeong J.-H."/>
            <person name="Song I."/>
            <person name="Kim S."/>
            <person name="Choi T."/>
            <person name="Kim D."/>
            <person name="Ryu S."/>
            <person name="Kim W."/>
        </authorList>
    </citation>
    <scope>NUCLEOTIDE SEQUENCE [LARGE SCALE GENOMIC DNA]</scope>
    <source>
        <tissue evidence="1">Muscle</tissue>
    </source>
</reference>
<keyword evidence="2" id="KW-1185">Reference proteome</keyword>
<dbReference type="EMBL" id="VSRR010019880">
    <property type="protein sequence ID" value="MPC62625.1"/>
    <property type="molecule type" value="Genomic_DNA"/>
</dbReference>
<name>A0A5B7GYZ3_PORTR</name>
<organism evidence="1 2">
    <name type="scientific">Portunus trituberculatus</name>
    <name type="common">Swimming crab</name>
    <name type="synonym">Neptunus trituberculatus</name>
    <dbReference type="NCBI Taxonomy" id="210409"/>
    <lineage>
        <taxon>Eukaryota</taxon>
        <taxon>Metazoa</taxon>
        <taxon>Ecdysozoa</taxon>
        <taxon>Arthropoda</taxon>
        <taxon>Crustacea</taxon>
        <taxon>Multicrustacea</taxon>
        <taxon>Malacostraca</taxon>
        <taxon>Eumalacostraca</taxon>
        <taxon>Eucarida</taxon>
        <taxon>Decapoda</taxon>
        <taxon>Pleocyemata</taxon>
        <taxon>Brachyura</taxon>
        <taxon>Eubrachyura</taxon>
        <taxon>Portunoidea</taxon>
        <taxon>Portunidae</taxon>
        <taxon>Portuninae</taxon>
        <taxon>Portunus</taxon>
    </lineage>
</organism>
<comment type="caution">
    <text evidence="1">The sequence shown here is derived from an EMBL/GenBank/DDBJ whole genome shotgun (WGS) entry which is preliminary data.</text>
</comment>
<evidence type="ECO:0000313" key="2">
    <source>
        <dbReference type="Proteomes" id="UP000324222"/>
    </source>
</evidence>
<gene>
    <name evidence="1" type="ORF">E2C01_056714</name>
</gene>
<protein>
    <submittedName>
        <fullName evidence="1">Uncharacterized protein</fullName>
    </submittedName>
</protein>
<sequence length="186" mass="20467">MTSRRPWDLSRTLLCDVMEAGNDKGRVTLCLQGRAPQDMGLWMLQRGWEAWGMLVSPPRRTTASVTVNGAQELTIGPLWHTHHDQPHHQHAPCAASPPCRRQLIPAATGATTSPPGRLLLPRSASVVSHDTSPVSDKKTDRRFGVEHCERRLNQQSSLTLTTAVPSCRHRLSSATPPLHELSVTLA</sequence>
<accession>A0A5B7GYZ3</accession>
<proteinExistence type="predicted"/>
<dbReference type="AlphaFoldDB" id="A0A5B7GYZ3"/>
<evidence type="ECO:0000313" key="1">
    <source>
        <dbReference type="EMBL" id="MPC62625.1"/>
    </source>
</evidence>
<dbReference type="Proteomes" id="UP000324222">
    <property type="component" value="Unassembled WGS sequence"/>
</dbReference>